<keyword evidence="8" id="KW-1185">Reference proteome</keyword>
<evidence type="ECO:0000256" key="4">
    <source>
        <dbReference type="ARBA" id="ARBA00023136"/>
    </source>
</evidence>
<feature type="transmembrane region" description="Helical" evidence="5">
    <location>
        <begin position="53"/>
        <end position="75"/>
    </location>
</feature>
<proteinExistence type="predicted"/>
<keyword evidence="4 5" id="KW-0472">Membrane</keyword>
<protein>
    <submittedName>
        <fullName evidence="7">DUF1232 domain-containing protein</fullName>
    </submittedName>
</protein>
<feature type="domain" description="DUF1232" evidence="6">
    <location>
        <begin position="1"/>
        <end position="22"/>
    </location>
</feature>
<accession>A0ABY4JUH0</accession>
<keyword evidence="2 5" id="KW-0812">Transmembrane</keyword>
<evidence type="ECO:0000313" key="7">
    <source>
        <dbReference type="EMBL" id="UPM56463.1"/>
    </source>
</evidence>
<evidence type="ECO:0000256" key="1">
    <source>
        <dbReference type="ARBA" id="ARBA00004127"/>
    </source>
</evidence>
<comment type="subcellular location">
    <subcellularLocation>
        <location evidence="1">Endomembrane system</location>
        <topology evidence="1">Multi-pass membrane protein</topology>
    </subcellularLocation>
</comment>
<feature type="transmembrane region" description="Helical" evidence="5">
    <location>
        <begin position="12"/>
        <end position="32"/>
    </location>
</feature>
<dbReference type="RefSeq" id="WP_248269353.1">
    <property type="nucleotide sequence ID" value="NZ_CP096034.1"/>
</dbReference>
<gene>
    <name evidence="7" type="ORF">MY490_09990</name>
</gene>
<evidence type="ECO:0000256" key="3">
    <source>
        <dbReference type="ARBA" id="ARBA00022989"/>
    </source>
</evidence>
<reference evidence="7 8" key="1">
    <citation type="submission" date="2022-04" db="EMBL/GenBank/DDBJ databases">
        <title>Mechanism of arsenic methylation and mitigation arsenic toxicity by Bacillus sp. LH14 from an Arsenic-Contaminated Paddy Soil.</title>
        <authorList>
            <person name="Wang D."/>
        </authorList>
    </citation>
    <scope>NUCLEOTIDE SEQUENCE [LARGE SCALE GENOMIC DNA]</scope>
    <source>
        <strain evidence="7 8">LH14</strain>
    </source>
</reference>
<evidence type="ECO:0000256" key="2">
    <source>
        <dbReference type="ARBA" id="ARBA00022692"/>
    </source>
</evidence>
<organism evidence="7 8">
    <name type="scientific">Gottfriedia acidiceleris</name>
    <dbReference type="NCBI Taxonomy" id="371036"/>
    <lineage>
        <taxon>Bacteria</taxon>
        <taxon>Bacillati</taxon>
        <taxon>Bacillota</taxon>
        <taxon>Bacilli</taxon>
        <taxon>Bacillales</taxon>
        <taxon>Bacillaceae</taxon>
        <taxon>Gottfriedia</taxon>
    </lineage>
</organism>
<keyword evidence="3 5" id="KW-1133">Transmembrane helix</keyword>
<name>A0ABY4JUH0_9BACI</name>
<dbReference type="InterPro" id="IPR010652">
    <property type="entry name" value="DUF1232"/>
</dbReference>
<evidence type="ECO:0000256" key="5">
    <source>
        <dbReference type="SAM" id="Phobius"/>
    </source>
</evidence>
<sequence length="77" mass="8987">MDLIPDFIPVFGYLDDIMLIPLGISFVLNLIPKGILDECREKVRNSEKVKKKSWIAGIIIMCIWISLIVWIYNIFFN</sequence>
<evidence type="ECO:0000259" key="6">
    <source>
        <dbReference type="Pfam" id="PF06803"/>
    </source>
</evidence>
<dbReference type="Pfam" id="PF06803">
    <property type="entry name" value="DUF1232"/>
    <property type="match status" value="1"/>
</dbReference>
<dbReference type="EMBL" id="CP096034">
    <property type="protein sequence ID" value="UPM56463.1"/>
    <property type="molecule type" value="Genomic_DNA"/>
</dbReference>
<dbReference type="Proteomes" id="UP000830639">
    <property type="component" value="Chromosome"/>
</dbReference>
<evidence type="ECO:0000313" key="8">
    <source>
        <dbReference type="Proteomes" id="UP000830639"/>
    </source>
</evidence>